<dbReference type="InterPro" id="IPR003661">
    <property type="entry name" value="HisK_dim/P_dom"/>
</dbReference>
<dbReference type="EC" id="2.7.13.3" evidence="2"/>
<dbReference type="PROSITE" id="PS50113">
    <property type="entry name" value="PAC"/>
    <property type="match status" value="2"/>
</dbReference>
<dbReference type="InterPro" id="IPR050736">
    <property type="entry name" value="Sensor_HK_Regulatory"/>
</dbReference>
<organism evidence="11 12">
    <name type="scientific">Natrarchaeobaculum aegyptiacum</name>
    <dbReference type="NCBI Taxonomy" id="745377"/>
    <lineage>
        <taxon>Archaea</taxon>
        <taxon>Methanobacteriati</taxon>
        <taxon>Methanobacteriota</taxon>
        <taxon>Stenosarchaea group</taxon>
        <taxon>Halobacteria</taxon>
        <taxon>Halobacteriales</taxon>
        <taxon>Natrialbaceae</taxon>
        <taxon>Natrarchaeobaculum</taxon>
    </lineage>
</organism>
<dbReference type="Pfam" id="PF00512">
    <property type="entry name" value="HisKA"/>
    <property type="match status" value="1"/>
</dbReference>
<dbReference type="SUPFAM" id="SSF55874">
    <property type="entry name" value="ATPase domain of HSP90 chaperone/DNA topoisomerase II/histidine kinase"/>
    <property type="match status" value="1"/>
</dbReference>
<gene>
    <name evidence="11" type="ORF">B1756_04810</name>
</gene>
<dbReference type="Gene3D" id="1.10.287.130">
    <property type="match status" value="1"/>
</dbReference>
<feature type="domain" description="PAC" evidence="10">
    <location>
        <begin position="439"/>
        <end position="491"/>
    </location>
</feature>
<dbReference type="Proteomes" id="UP000250088">
    <property type="component" value="Chromosome"/>
</dbReference>
<evidence type="ECO:0000313" key="11">
    <source>
        <dbReference type="EMBL" id="ARS89140.1"/>
    </source>
</evidence>
<dbReference type="InterPro" id="IPR035965">
    <property type="entry name" value="PAS-like_dom_sf"/>
</dbReference>
<evidence type="ECO:0000256" key="2">
    <source>
        <dbReference type="ARBA" id="ARBA00012438"/>
    </source>
</evidence>
<dbReference type="PROSITE" id="PS50109">
    <property type="entry name" value="HIS_KIN"/>
    <property type="match status" value="1"/>
</dbReference>
<evidence type="ECO:0000256" key="1">
    <source>
        <dbReference type="ARBA" id="ARBA00000085"/>
    </source>
</evidence>
<dbReference type="InterPro" id="IPR013655">
    <property type="entry name" value="PAS_fold_3"/>
</dbReference>
<dbReference type="InterPro" id="IPR005467">
    <property type="entry name" value="His_kinase_dom"/>
</dbReference>
<keyword evidence="12" id="KW-1185">Reference proteome</keyword>
<dbReference type="Gene3D" id="3.30.565.10">
    <property type="entry name" value="Histidine kinase-like ATPase, C-terminal domain"/>
    <property type="match status" value="1"/>
</dbReference>
<evidence type="ECO:0000259" key="8">
    <source>
        <dbReference type="PROSITE" id="PS50109"/>
    </source>
</evidence>
<sequence>MTDHRLESDRLIERISDGYCAVDATWRITNWNDRMAALTGTRPADGEVLWKAVPTIRGTALESHCRLAMETHESRSVTLRCPASADRVEVTIYADEGGLSMIAREIPPREPRAVDDNLAETVFENTQDALFLVDVDDAGETFRLERVNPVYEAHTGLTNEELAGEEIADVFGDEQGRTILENYRECVVRREPLQYEEAISVPEEDSWWETRITPVIVDGTVEKIVGATRNVTERKARERQYDAIFNQTYQFTGLVDLDGTLLEANDSALEFGGFDREDVVGNPVWETGWWRDSGTAQQTLKAAIETASDGEFVRYDETVRGSSGTVVIDFSLRPIADDDGNVVSLVAEGRNITEHKRRAEELEQKREFLGQIQRVAAIGGWEVDFRTGTMRWTEEVYRIHGVPLTFEPTVQDGVDFYHPEDRATVTAAFERLKATGEGYDVELRIVTADDEVRWVRTLGTPWYDDVGKLVGARGAFQDVTERTERERALQRTNDRLEAFTAVVSHDLRNPLTVAQAALELARESHSPDDFDRLEAAHVRMNALITDLLTLARNGQQIEQTRSIALTSLVESVRETIPGDDATIEVAFEDDRLEADESRLRQLFENLLSNALVHGGEDVTIRVGPLANRSGFYVADDGPGIPPERRSDVFDRGVSTTGDGTGFGLAIVREIAGAHGWTVDVTESADGGARFEVTTRPDPRESIAHE</sequence>
<dbReference type="InterPro" id="IPR000700">
    <property type="entry name" value="PAS-assoc_C"/>
</dbReference>
<protein>
    <recommendedName>
        <fullName evidence="2">histidine kinase</fullName>
        <ecNumber evidence="2">2.7.13.3</ecNumber>
    </recommendedName>
</protein>
<reference evidence="12" key="1">
    <citation type="submission" date="2017-02" db="EMBL/GenBank/DDBJ databases">
        <title>Natronthermophilus aegyptiacus gen. nov.,sp. nov., an aerobic, extremely halophilic alkalithermophilic archaeon isolated from the athalassohaline Wadi An Natrun, Egypt.</title>
        <authorList>
            <person name="Zhao B."/>
        </authorList>
    </citation>
    <scope>NUCLEOTIDE SEQUENCE [LARGE SCALE GENOMIC DNA]</scope>
    <source>
        <strain evidence="12">JW/NM-HA 15</strain>
    </source>
</reference>
<dbReference type="AlphaFoldDB" id="A0A2Z2HPY8"/>
<keyword evidence="4" id="KW-0808">Transferase</keyword>
<evidence type="ECO:0000256" key="5">
    <source>
        <dbReference type="ARBA" id="ARBA00022777"/>
    </source>
</evidence>
<proteinExistence type="predicted"/>
<dbReference type="InterPro" id="IPR004358">
    <property type="entry name" value="Sig_transdc_His_kin-like_C"/>
</dbReference>
<dbReference type="CDD" id="cd00075">
    <property type="entry name" value="HATPase"/>
    <property type="match status" value="1"/>
</dbReference>
<feature type="coiled-coil region" evidence="7">
    <location>
        <begin position="345"/>
        <end position="372"/>
    </location>
</feature>
<dbReference type="PANTHER" id="PTHR43711:SF1">
    <property type="entry name" value="HISTIDINE KINASE 1"/>
    <property type="match status" value="1"/>
</dbReference>
<keyword evidence="3" id="KW-0597">Phosphoprotein</keyword>
<keyword evidence="7" id="KW-0175">Coiled coil</keyword>
<dbReference type="Pfam" id="PF02518">
    <property type="entry name" value="HATPase_c"/>
    <property type="match status" value="1"/>
</dbReference>
<dbReference type="Pfam" id="PF08448">
    <property type="entry name" value="PAS_4"/>
    <property type="match status" value="2"/>
</dbReference>
<dbReference type="InterPro" id="IPR036097">
    <property type="entry name" value="HisK_dim/P_sf"/>
</dbReference>
<feature type="domain" description="PAC" evidence="10">
    <location>
        <begin position="308"/>
        <end position="364"/>
    </location>
</feature>
<dbReference type="InterPro" id="IPR036890">
    <property type="entry name" value="HATPase_C_sf"/>
</dbReference>
<keyword evidence="5 11" id="KW-0418">Kinase</keyword>
<evidence type="ECO:0000259" key="10">
    <source>
        <dbReference type="PROSITE" id="PS50113"/>
    </source>
</evidence>
<dbReference type="InterPro" id="IPR001610">
    <property type="entry name" value="PAC"/>
</dbReference>
<evidence type="ECO:0000259" key="9">
    <source>
        <dbReference type="PROSITE" id="PS50112"/>
    </source>
</evidence>
<dbReference type="Pfam" id="PF08447">
    <property type="entry name" value="PAS_3"/>
    <property type="match status" value="1"/>
</dbReference>
<dbReference type="KEGG" id="naj:B1756_04810"/>
<dbReference type="Gene3D" id="2.10.70.100">
    <property type="match status" value="1"/>
</dbReference>
<dbReference type="CDD" id="cd00130">
    <property type="entry name" value="PAS"/>
    <property type="match status" value="3"/>
</dbReference>
<dbReference type="EMBL" id="CP019893">
    <property type="protein sequence ID" value="ARS89140.1"/>
    <property type="molecule type" value="Genomic_DNA"/>
</dbReference>
<evidence type="ECO:0000313" key="12">
    <source>
        <dbReference type="Proteomes" id="UP000250088"/>
    </source>
</evidence>
<dbReference type="FunFam" id="3.30.450.20:FF:000155">
    <property type="entry name" value="Sensor histidine kinase TodS"/>
    <property type="match status" value="1"/>
</dbReference>
<feature type="domain" description="PAS" evidence="9">
    <location>
        <begin position="115"/>
        <end position="190"/>
    </location>
</feature>
<dbReference type="SMART" id="SM00388">
    <property type="entry name" value="HisKA"/>
    <property type="match status" value="1"/>
</dbReference>
<evidence type="ECO:0000256" key="3">
    <source>
        <dbReference type="ARBA" id="ARBA00022553"/>
    </source>
</evidence>
<feature type="domain" description="Histidine kinase" evidence="8">
    <location>
        <begin position="502"/>
        <end position="698"/>
    </location>
</feature>
<dbReference type="NCBIfam" id="TIGR00229">
    <property type="entry name" value="sensory_box"/>
    <property type="match status" value="3"/>
</dbReference>
<dbReference type="SMART" id="SM00387">
    <property type="entry name" value="HATPase_c"/>
    <property type="match status" value="1"/>
</dbReference>
<dbReference type="Gene3D" id="3.30.450.20">
    <property type="entry name" value="PAS domain"/>
    <property type="match status" value="4"/>
</dbReference>
<dbReference type="RefSeq" id="WP_086887522.1">
    <property type="nucleotide sequence ID" value="NZ_CP019893.1"/>
</dbReference>
<evidence type="ECO:0000256" key="6">
    <source>
        <dbReference type="ARBA" id="ARBA00023012"/>
    </source>
</evidence>
<dbReference type="GeneID" id="32893373"/>
<dbReference type="InterPro" id="IPR000014">
    <property type="entry name" value="PAS"/>
</dbReference>
<evidence type="ECO:0000256" key="7">
    <source>
        <dbReference type="SAM" id="Coils"/>
    </source>
</evidence>
<dbReference type="PRINTS" id="PR00344">
    <property type="entry name" value="BCTRLSENSOR"/>
</dbReference>
<dbReference type="GO" id="GO:0000155">
    <property type="term" value="F:phosphorelay sensor kinase activity"/>
    <property type="evidence" value="ECO:0007669"/>
    <property type="project" value="InterPro"/>
</dbReference>
<accession>A0A2Z2HPY8</accession>
<dbReference type="SUPFAM" id="SSF55785">
    <property type="entry name" value="PYP-like sensor domain (PAS domain)"/>
    <property type="match status" value="4"/>
</dbReference>
<keyword evidence="6" id="KW-0902">Two-component regulatory system</keyword>
<comment type="catalytic activity">
    <reaction evidence="1">
        <text>ATP + protein L-histidine = ADP + protein N-phospho-L-histidine.</text>
        <dbReference type="EC" id="2.7.13.3"/>
    </reaction>
</comment>
<dbReference type="InterPro" id="IPR003594">
    <property type="entry name" value="HATPase_dom"/>
</dbReference>
<dbReference type="Pfam" id="PF13188">
    <property type="entry name" value="PAS_8"/>
    <property type="match status" value="1"/>
</dbReference>
<feature type="domain" description="PAS" evidence="9">
    <location>
        <begin position="237"/>
        <end position="307"/>
    </location>
</feature>
<dbReference type="SMART" id="SM00086">
    <property type="entry name" value="PAC"/>
    <property type="match status" value="2"/>
</dbReference>
<dbReference type="PROSITE" id="PS50112">
    <property type="entry name" value="PAS"/>
    <property type="match status" value="2"/>
</dbReference>
<dbReference type="CDD" id="cd00082">
    <property type="entry name" value="HisKA"/>
    <property type="match status" value="1"/>
</dbReference>
<dbReference type="SMART" id="SM00091">
    <property type="entry name" value="PAS"/>
    <property type="match status" value="4"/>
</dbReference>
<name>A0A2Z2HPY8_9EURY</name>
<dbReference type="SUPFAM" id="SSF47384">
    <property type="entry name" value="Homodimeric domain of signal transducing histidine kinase"/>
    <property type="match status" value="1"/>
</dbReference>
<dbReference type="PANTHER" id="PTHR43711">
    <property type="entry name" value="TWO-COMPONENT HISTIDINE KINASE"/>
    <property type="match status" value="1"/>
</dbReference>
<evidence type="ECO:0000256" key="4">
    <source>
        <dbReference type="ARBA" id="ARBA00022679"/>
    </source>
</evidence>
<dbReference type="InterPro" id="IPR013656">
    <property type="entry name" value="PAS_4"/>
</dbReference>
<dbReference type="OrthoDB" id="230688at2157"/>